<dbReference type="WBParaSite" id="PSAMB.scaffold4993size13726.g25691.t1">
    <property type="protein sequence ID" value="PSAMB.scaffold4993size13726.g25691.t1"/>
    <property type="gene ID" value="PSAMB.scaffold4993size13726.g25691"/>
</dbReference>
<evidence type="ECO:0000256" key="3">
    <source>
        <dbReference type="SAM" id="Phobius"/>
    </source>
</evidence>
<dbReference type="Proteomes" id="UP000887566">
    <property type="component" value="Unplaced"/>
</dbReference>
<evidence type="ECO:0000256" key="1">
    <source>
        <dbReference type="ARBA" id="ARBA00001913"/>
    </source>
</evidence>
<dbReference type="SUPFAM" id="SSF53649">
    <property type="entry name" value="Alkaline phosphatase-like"/>
    <property type="match status" value="1"/>
</dbReference>
<dbReference type="AlphaFoldDB" id="A0A914WRB8"/>
<comment type="similarity">
    <text evidence="2">Belongs to the sulfatase family.</text>
</comment>
<accession>A0A914WRB8</accession>
<keyword evidence="3" id="KW-1133">Transmembrane helix</keyword>
<evidence type="ECO:0000313" key="5">
    <source>
        <dbReference type="Proteomes" id="UP000887566"/>
    </source>
</evidence>
<dbReference type="CDD" id="cd16027">
    <property type="entry name" value="SGSH"/>
    <property type="match status" value="1"/>
</dbReference>
<feature type="domain" description="Sulfatase N-terminal" evidence="4">
    <location>
        <begin position="111"/>
        <end position="412"/>
    </location>
</feature>
<evidence type="ECO:0000259" key="4">
    <source>
        <dbReference type="Pfam" id="PF00884"/>
    </source>
</evidence>
<comment type="cofactor">
    <cofactor evidence="1">
        <name>Ca(2+)</name>
        <dbReference type="ChEBI" id="CHEBI:29108"/>
    </cofactor>
</comment>
<feature type="transmembrane region" description="Helical" evidence="3">
    <location>
        <begin position="80"/>
        <end position="101"/>
    </location>
</feature>
<reference evidence="6" key="1">
    <citation type="submission" date="2022-11" db="UniProtKB">
        <authorList>
            <consortium name="WormBaseParasite"/>
        </authorList>
    </citation>
    <scope>IDENTIFICATION</scope>
</reference>
<keyword evidence="5" id="KW-1185">Reference proteome</keyword>
<keyword evidence="3" id="KW-0812">Transmembrane</keyword>
<keyword evidence="3" id="KW-0472">Membrane</keyword>
<dbReference type="GO" id="GO:0030200">
    <property type="term" value="P:heparan sulfate proteoglycan catabolic process"/>
    <property type="evidence" value="ECO:0007669"/>
    <property type="project" value="TreeGrafter"/>
</dbReference>
<evidence type="ECO:0000313" key="6">
    <source>
        <dbReference type="WBParaSite" id="PSAMB.scaffold4993size13726.g25691.t1"/>
    </source>
</evidence>
<dbReference type="Gene3D" id="3.40.720.10">
    <property type="entry name" value="Alkaline Phosphatase, subunit A"/>
    <property type="match status" value="1"/>
</dbReference>
<protein>
    <submittedName>
        <fullName evidence="6">N-sulfoglucosamine sulfohydrolase</fullName>
    </submittedName>
</protein>
<dbReference type="InterPro" id="IPR017850">
    <property type="entry name" value="Alkaline_phosphatase_core_sf"/>
</dbReference>
<organism evidence="5 6">
    <name type="scientific">Plectus sambesii</name>
    <dbReference type="NCBI Taxonomy" id="2011161"/>
    <lineage>
        <taxon>Eukaryota</taxon>
        <taxon>Metazoa</taxon>
        <taxon>Ecdysozoa</taxon>
        <taxon>Nematoda</taxon>
        <taxon>Chromadorea</taxon>
        <taxon>Plectida</taxon>
        <taxon>Plectina</taxon>
        <taxon>Plectoidea</taxon>
        <taxon>Plectidae</taxon>
        <taxon>Plectus</taxon>
    </lineage>
</organism>
<evidence type="ECO:0000256" key="2">
    <source>
        <dbReference type="ARBA" id="ARBA00008779"/>
    </source>
</evidence>
<name>A0A914WRB8_9BILA</name>
<proteinExistence type="inferred from homology"/>
<dbReference type="GO" id="GO:0016250">
    <property type="term" value="F:N-sulfoglucosamine sulfohydrolase activity"/>
    <property type="evidence" value="ECO:0007669"/>
    <property type="project" value="TreeGrafter"/>
</dbReference>
<dbReference type="InterPro" id="IPR000917">
    <property type="entry name" value="Sulfatase_N"/>
</dbReference>
<dbReference type="PANTHER" id="PTHR43108:SF6">
    <property type="entry name" value="N-SULPHOGLUCOSAMINE SULPHOHYDROLASE"/>
    <property type="match status" value="1"/>
</dbReference>
<dbReference type="GO" id="GO:0006027">
    <property type="term" value="P:glycosaminoglycan catabolic process"/>
    <property type="evidence" value="ECO:0007669"/>
    <property type="project" value="TreeGrafter"/>
</dbReference>
<dbReference type="PANTHER" id="PTHR43108">
    <property type="entry name" value="N-ACETYLGLUCOSAMINE-6-SULFATASE FAMILY MEMBER"/>
    <property type="match status" value="1"/>
</dbReference>
<dbReference type="Pfam" id="PF00884">
    <property type="entry name" value="Sulfatase"/>
    <property type="match status" value="1"/>
</dbReference>
<sequence>MSAVVERRLAVSPLRGRRLRLYCGRRRACQLAPSLSEQQHIRVRLCRRLATGAKCESPLVLFVASPSALGRETTKIDMRLSALTTLQSPVLFVLVLVFAFIDAIAASKSALVIIVDDGGFESSVYGNTVVKTPALQSLANRGLTFDNAFTVVSSCSSSRASLLSGLPPHQNGMYGLHQDQHHFNCFEKVQSISRILRKHKIATGIIGKKHVGPEKVFPFDYAETEETRSTLQVGRNITFMKELVQEFLDQYQHKNFLLYIGFHDTHREHPSRGFGPFCEKFGNGEPGMGTIKDWTPQEFSPDQVIVPYFVPDTPAARADLAAQYTTISRMDAGVGLFLAEFQRRGLLNQTLVVFTSDNGIPFPSGRTNLYDPGMREPLIISNPREPSSFGKRTGALASTLDLVPTLLDWFNVTYPSYHLAKKRKVVLTGQSLLPLTESKPPKERVLFGSQTLHEISMYYPMRMARTHRFKLIRNLNHRSPFPIDQDFYLSPTFQDLLNRSQSHAATGWYKNIHDYYYRPQYELFDVISDPKETKNLAEDKGYAKVFQKLKFQLHNWMNATSDLWLCAPDFILEYTPTTAIKRLEETMKDTASKQEAQKEALMKMQGQLQQMQVRAAAK</sequence>